<dbReference type="Gene3D" id="3.40.140.10">
    <property type="entry name" value="Cytidine Deaminase, domain 2"/>
    <property type="match status" value="1"/>
</dbReference>
<dbReference type="InterPro" id="IPR016193">
    <property type="entry name" value="Cytidine_deaminase-like"/>
</dbReference>
<feature type="domain" description="CMP/dCMP-type deaminase" evidence="13">
    <location>
        <begin position="2"/>
        <end position="128"/>
    </location>
</feature>
<feature type="binding site" evidence="11">
    <location>
        <position position="159"/>
    </location>
    <ligand>
        <name>NADP(+)</name>
        <dbReference type="ChEBI" id="CHEBI:58349"/>
    </ligand>
</feature>
<dbReference type="SUPFAM" id="SSF53597">
    <property type="entry name" value="Dihydrofolate reductase-like"/>
    <property type="match status" value="1"/>
</dbReference>
<reference evidence="14 15" key="1">
    <citation type="submission" date="2016-10" db="EMBL/GenBank/DDBJ databases">
        <authorList>
            <person name="Varghese N."/>
            <person name="Submissions S."/>
        </authorList>
    </citation>
    <scope>NUCLEOTIDE SEQUENCE [LARGE SCALE GENOMIC DNA]</scope>
    <source>
        <strain evidence="14 15">DSM 25353</strain>
    </source>
</reference>
<dbReference type="EC" id="3.5.4.26" evidence="9"/>
<evidence type="ECO:0000256" key="3">
    <source>
        <dbReference type="ARBA" id="ARBA00004910"/>
    </source>
</evidence>
<organism evidence="14 15">
    <name type="scientific">Hydrobacter penzbergensis</name>
    <dbReference type="NCBI Taxonomy" id="1235997"/>
    <lineage>
        <taxon>Bacteria</taxon>
        <taxon>Pseudomonadati</taxon>
        <taxon>Bacteroidota</taxon>
        <taxon>Chitinophagia</taxon>
        <taxon>Chitinophagales</taxon>
        <taxon>Chitinophagaceae</taxon>
        <taxon>Hydrobacter</taxon>
    </lineage>
</organism>
<dbReference type="Gene3D" id="3.40.430.10">
    <property type="entry name" value="Dihydrofolate Reductase, subunit A"/>
    <property type="match status" value="1"/>
</dbReference>
<comment type="catalytic activity">
    <reaction evidence="9">
        <text>5-amino-6-(5-phospho-D-ribitylamino)uracil + NADP(+) = 5-amino-6-(5-phospho-D-ribosylamino)uracil + NADPH + H(+)</text>
        <dbReference type="Rhea" id="RHEA:17845"/>
        <dbReference type="ChEBI" id="CHEBI:15378"/>
        <dbReference type="ChEBI" id="CHEBI:57783"/>
        <dbReference type="ChEBI" id="CHEBI:58349"/>
        <dbReference type="ChEBI" id="CHEBI:58421"/>
        <dbReference type="ChEBI" id="CHEBI:58453"/>
        <dbReference type="EC" id="1.1.1.193"/>
    </reaction>
</comment>
<dbReference type="GO" id="GO:0008703">
    <property type="term" value="F:5-amino-6-(5-phosphoribosylamino)uracil reductase activity"/>
    <property type="evidence" value="ECO:0007669"/>
    <property type="project" value="UniProtKB-EC"/>
</dbReference>
<feature type="binding site" evidence="12">
    <location>
        <position position="89"/>
    </location>
    <ligand>
        <name>Zn(2+)</name>
        <dbReference type="ChEBI" id="CHEBI:29105"/>
        <note>catalytic</note>
    </ligand>
</feature>
<feature type="binding site" evidence="11">
    <location>
        <position position="189"/>
    </location>
    <ligand>
        <name>substrate</name>
    </ligand>
</feature>
<sequence length="349" mass="39541">MNQDERYMLRCMELARLGAGSVAPNPMVGAVLVYQDRIIGEGWHRQYGQAHAEVNCINSVAAIDQPHIRQASLYVSLEPCAHYGKTPPCSDLIIEKQIPHVVIGCRDPFKEVDGRGIEKLKQAGITVEVGVLEDACKTLNKRFFTFHTTGRPYVVLKWAQTADHKMAANTGERLLISNAYSNRLVHRWRSEEAAILVGTRTAMLDNPSLDNRLWSGKSPVRMVIDRNLSLPSSLKLFNGEQTTIVFNNSKEERHNQLWYHRLDFEAPVVPQLLKACHHLQLQSILVEGGKHLLQQFIDEALWDEARVITNRQLNIGNGLPSPLLTNADMQLEEQWETDHITYYTPGLLH</sequence>
<dbReference type="EMBL" id="FNNO01000001">
    <property type="protein sequence ID" value="SDW21124.1"/>
    <property type="molecule type" value="Genomic_DNA"/>
</dbReference>
<dbReference type="InterPro" id="IPR050765">
    <property type="entry name" value="Riboflavin_Biosynth_HTPR"/>
</dbReference>
<keyword evidence="7 9" id="KW-0560">Oxidoreductase</keyword>
<comment type="pathway">
    <text evidence="3 9">Cofactor biosynthesis; riboflavin biosynthesis; 5-amino-6-(D-ribitylamino)uracil from GTP: step 3/4.</text>
</comment>
<dbReference type="Pfam" id="PF01872">
    <property type="entry name" value="RibD_C"/>
    <property type="match status" value="1"/>
</dbReference>
<keyword evidence="8" id="KW-0511">Multifunctional enzyme</keyword>
<keyword evidence="9 12" id="KW-0479">Metal-binding</keyword>
<dbReference type="PIRSF" id="PIRSF006769">
    <property type="entry name" value="RibD"/>
    <property type="match status" value="1"/>
</dbReference>
<evidence type="ECO:0000256" key="1">
    <source>
        <dbReference type="ARBA" id="ARBA00002151"/>
    </source>
</evidence>
<dbReference type="InterPro" id="IPR024072">
    <property type="entry name" value="DHFR-like_dom_sf"/>
</dbReference>
<dbReference type="PROSITE" id="PS51747">
    <property type="entry name" value="CYT_DCMP_DEAMINASES_2"/>
    <property type="match status" value="1"/>
</dbReference>
<dbReference type="CDD" id="cd01284">
    <property type="entry name" value="Riboflavin_deaminase-reductase"/>
    <property type="match status" value="1"/>
</dbReference>
<evidence type="ECO:0000256" key="12">
    <source>
        <dbReference type="PIRSR" id="PIRSR006769-3"/>
    </source>
</evidence>
<evidence type="ECO:0000256" key="10">
    <source>
        <dbReference type="PIRSR" id="PIRSR006769-1"/>
    </source>
</evidence>
<dbReference type="GO" id="GO:0008835">
    <property type="term" value="F:diaminohydroxyphosphoribosylaminopyrimidine deaminase activity"/>
    <property type="evidence" value="ECO:0007669"/>
    <property type="project" value="UniProtKB-EC"/>
</dbReference>
<keyword evidence="6 9" id="KW-0521">NADP</keyword>
<feature type="binding site" evidence="11">
    <location>
        <position position="205"/>
    </location>
    <ligand>
        <name>NADP(+)</name>
        <dbReference type="ChEBI" id="CHEBI:58349"/>
    </ligand>
</feature>
<keyword evidence="15" id="KW-1185">Reference proteome</keyword>
<protein>
    <recommendedName>
        <fullName evidence="9">Riboflavin biosynthesis protein RibD</fullName>
    </recommendedName>
    <domain>
        <recommendedName>
            <fullName evidence="9">Diaminohydroxyphosphoribosylaminopyrimidine deaminase</fullName>
            <shortName evidence="9">DRAP deaminase</shortName>
            <ecNumber evidence="9">3.5.4.26</ecNumber>
        </recommendedName>
        <alternativeName>
            <fullName evidence="9">Riboflavin-specific deaminase</fullName>
        </alternativeName>
    </domain>
    <domain>
        <recommendedName>
            <fullName evidence="9">5-amino-6-(5-phosphoribosylamino)uracil reductase</fullName>
            <ecNumber evidence="9">1.1.1.193</ecNumber>
        </recommendedName>
        <alternativeName>
            <fullName evidence="9">HTP reductase</fullName>
        </alternativeName>
    </domain>
</protein>
<evidence type="ECO:0000259" key="13">
    <source>
        <dbReference type="PROSITE" id="PS51747"/>
    </source>
</evidence>
<dbReference type="RefSeq" id="WP_092721954.1">
    <property type="nucleotide sequence ID" value="NZ_FNNO01000001.1"/>
</dbReference>
<keyword evidence="9" id="KW-0686">Riboflavin biosynthesis</keyword>
<feature type="binding site" evidence="12">
    <location>
        <position position="51"/>
    </location>
    <ligand>
        <name>Zn(2+)</name>
        <dbReference type="ChEBI" id="CHEBI:29105"/>
        <note>catalytic</note>
    </ligand>
</feature>
<dbReference type="Proteomes" id="UP000198711">
    <property type="component" value="Unassembled WGS sequence"/>
</dbReference>
<evidence type="ECO:0000256" key="7">
    <source>
        <dbReference type="ARBA" id="ARBA00023002"/>
    </source>
</evidence>
<dbReference type="AlphaFoldDB" id="A0A8X8LA47"/>
<accession>A0A8X8LA47</accession>
<feature type="active site" description="Proton donor" evidence="10">
    <location>
        <position position="53"/>
    </location>
</feature>
<keyword evidence="9 12" id="KW-0862">Zinc</keyword>
<dbReference type="GO" id="GO:0046872">
    <property type="term" value="F:metal ion binding"/>
    <property type="evidence" value="ECO:0007669"/>
    <property type="project" value="UniProtKB-KW"/>
</dbReference>
<dbReference type="PANTHER" id="PTHR38011:SF7">
    <property type="entry name" value="2,5-DIAMINO-6-RIBOSYLAMINO-4(3H)-PYRIMIDINONE 5'-PHOSPHATE REDUCTASE"/>
    <property type="match status" value="1"/>
</dbReference>
<evidence type="ECO:0000313" key="14">
    <source>
        <dbReference type="EMBL" id="SDW21124.1"/>
    </source>
</evidence>
<dbReference type="InterPro" id="IPR002734">
    <property type="entry name" value="RibDG_C"/>
</dbReference>
<feature type="binding site" evidence="12">
    <location>
        <position position="80"/>
    </location>
    <ligand>
        <name>Zn(2+)</name>
        <dbReference type="ChEBI" id="CHEBI:29105"/>
        <note>catalytic</note>
    </ligand>
</feature>
<feature type="binding site" evidence="11">
    <location>
        <position position="287"/>
    </location>
    <ligand>
        <name>substrate</name>
    </ligand>
</feature>
<dbReference type="GO" id="GO:0009231">
    <property type="term" value="P:riboflavin biosynthetic process"/>
    <property type="evidence" value="ECO:0007669"/>
    <property type="project" value="UniProtKB-KW"/>
</dbReference>
<proteinExistence type="inferred from homology"/>
<dbReference type="Pfam" id="PF00383">
    <property type="entry name" value="dCMP_cyt_deam_1"/>
    <property type="match status" value="1"/>
</dbReference>
<evidence type="ECO:0000256" key="9">
    <source>
        <dbReference type="PIRNR" id="PIRNR006769"/>
    </source>
</evidence>
<comment type="similarity">
    <text evidence="4 9">In the N-terminal section; belongs to the cytidine and deoxycytidylate deaminase family.</text>
</comment>
<dbReference type="InterPro" id="IPR002125">
    <property type="entry name" value="CMP_dCMP_dom"/>
</dbReference>
<evidence type="ECO:0000256" key="11">
    <source>
        <dbReference type="PIRSR" id="PIRSR006769-2"/>
    </source>
</evidence>
<evidence type="ECO:0000313" key="15">
    <source>
        <dbReference type="Proteomes" id="UP000198711"/>
    </source>
</evidence>
<name>A0A8X8LA47_9BACT</name>
<dbReference type="NCBIfam" id="TIGR00326">
    <property type="entry name" value="eubact_ribD"/>
    <property type="match status" value="1"/>
</dbReference>
<evidence type="ECO:0000256" key="5">
    <source>
        <dbReference type="ARBA" id="ARBA00007417"/>
    </source>
</evidence>
<gene>
    <name evidence="14" type="ORF">SAMN05444410_101524</name>
</gene>
<feature type="binding site" evidence="11">
    <location>
        <position position="209"/>
    </location>
    <ligand>
        <name>substrate</name>
    </ligand>
</feature>
<dbReference type="PANTHER" id="PTHR38011">
    <property type="entry name" value="DIHYDROFOLATE REDUCTASE FAMILY PROTEIN (AFU_ORTHOLOGUE AFUA_8G06820)"/>
    <property type="match status" value="1"/>
</dbReference>
<feature type="binding site" evidence="11">
    <location>
        <position position="201"/>
    </location>
    <ligand>
        <name>NADP(+)</name>
        <dbReference type="ChEBI" id="CHEBI:58349"/>
    </ligand>
</feature>
<dbReference type="SUPFAM" id="SSF53927">
    <property type="entry name" value="Cytidine deaminase-like"/>
    <property type="match status" value="1"/>
</dbReference>
<comment type="caution">
    <text evidence="14">The sequence shown here is derived from an EMBL/GenBank/DDBJ whole genome shotgun (WGS) entry which is preliminary data.</text>
</comment>
<comment type="similarity">
    <text evidence="5 9">In the C-terminal section; belongs to the HTP reductase family.</text>
</comment>
<comment type="catalytic activity">
    <reaction evidence="9">
        <text>2,5-diamino-6-hydroxy-4-(5-phosphoribosylamino)-pyrimidine + H2O + H(+) = 5-amino-6-(5-phospho-D-ribosylamino)uracil + NH4(+)</text>
        <dbReference type="Rhea" id="RHEA:21868"/>
        <dbReference type="ChEBI" id="CHEBI:15377"/>
        <dbReference type="ChEBI" id="CHEBI:15378"/>
        <dbReference type="ChEBI" id="CHEBI:28938"/>
        <dbReference type="ChEBI" id="CHEBI:58453"/>
        <dbReference type="ChEBI" id="CHEBI:58614"/>
        <dbReference type="EC" id="3.5.4.26"/>
    </reaction>
</comment>
<evidence type="ECO:0000256" key="6">
    <source>
        <dbReference type="ARBA" id="ARBA00022857"/>
    </source>
</evidence>
<feature type="binding site" evidence="11">
    <location>
        <position position="212"/>
    </location>
    <ligand>
        <name>substrate</name>
    </ligand>
</feature>
<comment type="function">
    <text evidence="1 9">Converts 2,5-diamino-6-(ribosylamino)-4(3h)-pyrimidinone 5'-phosphate into 5-amino-6-(ribosylamino)-2,4(1h,3h)-pyrimidinedione 5'-phosphate.</text>
</comment>
<comment type="cofactor">
    <cofactor evidence="9 12">
        <name>Zn(2+)</name>
        <dbReference type="ChEBI" id="CHEBI:29105"/>
    </cofactor>
    <text evidence="9 12">Binds 1 zinc ion.</text>
</comment>
<comment type="pathway">
    <text evidence="2 9">Cofactor biosynthesis; riboflavin biosynthesis; 5-amino-6-(D-ribitylamino)uracil from GTP: step 2/4.</text>
</comment>
<dbReference type="EC" id="1.1.1.193" evidence="9"/>
<evidence type="ECO:0000256" key="8">
    <source>
        <dbReference type="ARBA" id="ARBA00023268"/>
    </source>
</evidence>
<keyword evidence="9" id="KW-0378">Hydrolase</keyword>
<dbReference type="InterPro" id="IPR004794">
    <property type="entry name" value="Eubact_RibD"/>
</dbReference>
<evidence type="ECO:0000256" key="2">
    <source>
        <dbReference type="ARBA" id="ARBA00004882"/>
    </source>
</evidence>
<evidence type="ECO:0000256" key="4">
    <source>
        <dbReference type="ARBA" id="ARBA00005259"/>
    </source>
</evidence>